<keyword evidence="3" id="KW-0418">Kinase</keyword>
<dbReference type="PROSITE" id="PS00107">
    <property type="entry name" value="PROTEIN_KINASE_ATP"/>
    <property type="match status" value="1"/>
</dbReference>
<dbReference type="InterPro" id="IPR051681">
    <property type="entry name" value="Ser/Thr_Kinases-Pseudokinases"/>
</dbReference>
<evidence type="ECO:0000313" key="8">
    <source>
        <dbReference type="EMBL" id="PRP88090.1"/>
    </source>
</evidence>
<dbReference type="InterPro" id="IPR017441">
    <property type="entry name" value="Protein_kinase_ATP_BS"/>
</dbReference>
<accession>A0A2P6NVW1</accession>
<dbReference type="PRINTS" id="PR00109">
    <property type="entry name" value="TYRKINASE"/>
</dbReference>
<evidence type="ECO:0000256" key="1">
    <source>
        <dbReference type="ARBA" id="ARBA00022527"/>
    </source>
</evidence>
<dbReference type="Proteomes" id="UP000241769">
    <property type="component" value="Unassembled WGS sequence"/>
</dbReference>
<dbReference type="SMART" id="SM00220">
    <property type="entry name" value="S_TKc"/>
    <property type="match status" value="1"/>
</dbReference>
<keyword evidence="3" id="KW-0808">Transferase</keyword>
<dbReference type="PANTHER" id="PTHR44329">
    <property type="entry name" value="SERINE/THREONINE-PROTEIN KINASE TNNI3K-RELATED"/>
    <property type="match status" value="1"/>
</dbReference>
<reference evidence="8 9" key="1">
    <citation type="journal article" date="2018" name="Genome Biol. Evol.">
        <title>Multiple Roots of Fruiting Body Formation in Amoebozoa.</title>
        <authorList>
            <person name="Hillmann F."/>
            <person name="Forbes G."/>
            <person name="Novohradska S."/>
            <person name="Ferling I."/>
            <person name="Riege K."/>
            <person name="Groth M."/>
            <person name="Westermann M."/>
            <person name="Marz M."/>
            <person name="Spaller T."/>
            <person name="Winckler T."/>
            <person name="Schaap P."/>
            <person name="Glockner G."/>
        </authorList>
    </citation>
    <scope>NUCLEOTIDE SEQUENCE [LARGE SCALE GENOMIC DNA]</scope>
    <source>
        <strain evidence="8 9">Jena</strain>
    </source>
</reference>
<feature type="compositionally biased region" description="Low complexity" evidence="6">
    <location>
        <begin position="1"/>
        <end position="10"/>
    </location>
</feature>
<evidence type="ECO:0000256" key="4">
    <source>
        <dbReference type="ARBA" id="ARBA00022840"/>
    </source>
</evidence>
<dbReference type="Gene3D" id="1.10.510.10">
    <property type="entry name" value="Transferase(Phosphotransferase) domain 1"/>
    <property type="match status" value="1"/>
</dbReference>
<dbReference type="InterPro" id="IPR001245">
    <property type="entry name" value="Ser-Thr/Tyr_kinase_cat_dom"/>
</dbReference>
<keyword evidence="1" id="KW-0723">Serine/threonine-protein kinase</keyword>
<evidence type="ECO:0000256" key="6">
    <source>
        <dbReference type="SAM" id="MobiDB-lite"/>
    </source>
</evidence>
<dbReference type="GO" id="GO:0005524">
    <property type="term" value="F:ATP binding"/>
    <property type="evidence" value="ECO:0007669"/>
    <property type="project" value="UniProtKB-UniRule"/>
</dbReference>
<proteinExistence type="predicted"/>
<dbReference type="AlphaFoldDB" id="A0A2P6NVW1"/>
<dbReference type="Pfam" id="PF07714">
    <property type="entry name" value="PK_Tyr_Ser-Thr"/>
    <property type="match status" value="1"/>
</dbReference>
<name>A0A2P6NVW1_9EUKA</name>
<dbReference type="InterPro" id="IPR000719">
    <property type="entry name" value="Prot_kinase_dom"/>
</dbReference>
<feature type="domain" description="Protein kinase" evidence="7">
    <location>
        <begin position="76"/>
        <end position="326"/>
    </location>
</feature>
<dbReference type="InParanoid" id="A0A2P6NVW1"/>
<evidence type="ECO:0000256" key="3">
    <source>
        <dbReference type="ARBA" id="ARBA00022777"/>
    </source>
</evidence>
<keyword evidence="4 5" id="KW-0067">ATP-binding</keyword>
<protein>
    <recommendedName>
        <fullName evidence="7">Protein kinase domain-containing protein</fullName>
    </recommendedName>
</protein>
<evidence type="ECO:0000259" key="7">
    <source>
        <dbReference type="PROSITE" id="PS50011"/>
    </source>
</evidence>
<feature type="region of interest" description="Disordered" evidence="6">
    <location>
        <begin position="1"/>
        <end position="41"/>
    </location>
</feature>
<evidence type="ECO:0000313" key="9">
    <source>
        <dbReference type="Proteomes" id="UP000241769"/>
    </source>
</evidence>
<dbReference type="SUPFAM" id="SSF56112">
    <property type="entry name" value="Protein kinase-like (PK-like)"/>
    <property type="match status" value="1"/>
</dbReference>
<dbReference type="OrthoDB" id="10013149at2759"/>
<dbReference type="CDD" id="cd13999">
    <property type="entry name" value="STKc_MAP3K-like"/>
    <property type="match status" value="1"/>
</dbReference>
<sequence>MSKVSSSESSPHLDPSRIEDSTGGRSPSLRASTGLRSPNISSPVLNARNGLKKTISSLSVPDNLFTNRIEVPSDELLLKEKLGEGAFGSVYRAELWGSEVAVKKFTNISPSCLNEFYHEVSVLKSLRHMNIVLLMGYTRQPFQIICEILNQGSLYSVLHDENVRISHAQIMKAALGAAQGINYLHSKGIFHKDIKSQNVLIGDNFAKVKVCDFGLSLQRNDEVSSKYVGSAQWRAPEATSVHYTTKSDVYSYGVLLWECLTRKKPFAGMTVTETLQMTRAGRRPPIPFYCPTAFRDLIERCWQHDDPDKRPDFEEIIELLSSDDFLGVKTTGEAHLASAEELAKREVQSLHFILPEVSNPTQSSPRYARVYSSMFRAFGIDEGVDFVNEFIFSRDGSWDGAKCWDGGMLFTGDYGNYFAILVFNSMQSLKDGDQEIVKNVKNFEKLAELSCKTYMRELLEMVALDVKPGATAVLVCRYQTFPDHNQDLLEKYRSEVVPIMRTVEGWRGSLIFMNYESSRVMVMKFFTDNEALKQFQKSIPKVTRPLRNLLDSVPTLEKLRVEHGFLSDVIIKPLQSRNATETTQTA</sequence>
<dbReference type="PANTHER" id="PTHR44329:SF298">
    <property type="entry name" value="MIXED LINEAGE KINASE DOMAIN-LIKE PROTEIN"/>
    <property type="match status" value="1"/>
</dbReference>
<evidence type="ECO:0000256" key="5">
    <source>
        <dbReference type="PROSITE-ProRule" id="PRU10141"/>
    </source>
</evidence>
<gene>
    <name evidence="8" type="ORF">PROFUN_04181</name>
</gene>
<comment type="caution">
    <text evidence="8">The sequence shown here is derived from an EMBL/GenBank/DDBJ whole genome shotgun (WGS) entry which is preliminary data.</text>
</comment>
<keyword evidence="9" id="KW-1185">Reference proteome</keyword>
<dbReference type="InterPro" id="IPR008271">
    <property type="entry name" value="Ser/Thr_kinase_AS"/>
</dbReference>
<keyword evidence="2 5" id="KW-0547">Nucleotide-binding</keyword>
<dbReference type="STRING" id="1890364.A0A2P6NVW1"/>
<feature type="binding site" evidence="5">
    <location>
        <position position="104"/>
    </location>
    <ligand>
        <name>ATP</name>
        <dbReference type="ChEBI" id="CHEBI:30616"/>
    </ligand>
</feature>
<dbReference type="PROSITE" id="PS50011">
    <property type="entry name" value="PROTEIN_KINASE_DOM"/>
    <property type="match status" value="1"/>
</dbReference>
<evidence type="ECO:0000256" key="2">
    <source>
        <dbReference type="ARBA" id="ARBA00022741"/>
    </source>
</evidence>
<organism evidence="8 9">
    <name type="scientific">Planoprotostelium fungivorum</name>
    <dbReference type="NCBI Taxonomy" id="1890364"/>
    <lineage>
        <taxon>Eukaryota</taxon>
        <taxon>Amoebozoa</taxon>
        <taxon>Evosea</taxon>
        <taxon>Variosea</taxon>
        <taxon>Cavosteliida</taxon>
        <taxon>Cavosteliaceae</taxon>
        <taxon>Planoprotostelium</taxon>
    </lineage>
</organism>
<dbReference type="InterPro" id="IPR011009">
    <property type="entry name" value="Kinase-like_dom_sf"/>
</dbReference>
<feature type="compositionally biased region" description="Polar residues" evidence="6">
    <location>
        <begin position="23"/>
        <end position="41"/>
    </location>
</feature>
<dbReference type="GO" id="GO:0004674">
    <property type="term" value="F:protein serine/threonine kinase activity"/>
    <property type="evidence" value="ECO:0007669"/>
    <property type="project" value="UniProtKB-KW"/>
</dbReference>
<dbReference type="EMBL" id="MDYQ01000014">
    <property type="protein sequence ID" value="PRP88090.1"/>
    <property type="molecule type" value="Genomic_DNA"/>
</dbReference>
<dbReference type="Gene3D" id="3.30.200.20">
    <property type="entry name" value="Phosphorylase Kinase, domain 1"/>
    <property type="match status" value="1"/>
</dbReference>
<dbReference type="PROSITE" id="PS00108">
    <property type="entry name" value="PROTEIN_KINASE_ST"/>
    <property type="match status" value="1"/>
</dbReference>